<evidence type="ECO:0000313" key="1">
    <source>
        <dbReference type="EMBL" id="CAJ2636219.1"/>
    </source>
</evidence>
<gene>
    <name evidence="1" type="ORF">MILVUS5_LOCUS6746</name>
</gene>
<proteinExistence type="predicted"/>
<comment type="caution">
    <text evidence="1">The sequence shown here is derived from an EMBL/GenBank/DDBJ whole genome shotgun (WGS) entry which is preliminary data.</text>
</comment>
<keyword evidence="2" id="KW-1185">Reference proteome</keyword>
<accession>A0ACB0IWM5</accession>
<evidence type="ECO:0000313" key="2">
    <source>
        <dbReference type="Proteomes" id="UP001177021"/>
    </source>
</evidence>
<name>A0ACB0IWM5_TRIPR</name>
<dbReference type="Proteomes" id="UP001177021">
    <property type="component" value="Unassembled WGS sequence"/>
</dbReference>
<sequence>MSPDCCQSIIEINDKKKKWCFLARILRLWKSWDSNNSAVPLTVDLVLMDSYGHKIDANIGGEFIPKFHSSLREDDVYIMCNFNVTLNHLDVKTTAHKYYLNFTKHTKIKKVDDDFVPIYSYFFTHPQVFLSPNYRSEELVDVIGMLAKVEMEDDNFIDGEMKKVVSMDLAKDGMLDRTISKPHSVYAINETTKAHVLDQWVYKTIRHTLSTLGLCAMGSMSVILGKVEHLEPNCDWWYLSCVCNTKVIPYDNMYYCQTCSRRVLIVSQRYIIRFRVSDNTGSATFVMHDRMASDFYEMSCSKMLQYAINDGVPEQISNMVGKCYLFMVFTRVCSNSDSVNSYPVAKVTADGALIQSFKRHNSIE</sequence>
<organism evidence="1 2">
    <name type="scientific">Trifolium pratense</name>
    <name type="common">Red clover</name>
    <dbReference type="NCBI Taxonomy" id="57577"/>
    <lineage>
        <taxon>Eukaryota</taxon>
        <taxon>Viridiplantae</taxon>
        <taxon>Streptophyta</taxon>
        <taxon>Embryophyta</taxon>
        <taxon>Tracheophyta</taxon>
        <taxon>Spermatophyta</taxon>
        <taxon>Magnoliopsida</taxon>
        <taxon>eudicotyledons</taxon>
        <taxon>Gunneridae</taxon>
        <taxon>Pentapetalae</taxon>
        <taxon>rosids</taxon>
        <taxon>fabids</taxon>
        <taxon>Fabales</taxon>
        <taxon>Fabaceae</taxon>
        <taxon>Papilionoideae</taxon>
        <taxon>50 kb inversion clade</taxon>
        <taxon>NPAAA clade</taxon>
        <taxon>Hologalegina</taxon>
        <taxon>IRL clade</taxon>
        <taxon>Trifolieae</taxon>
        <taxon>Trifolium</taxon>
    </lineage>
</organism>
<reference evidence="1" key="1">
    <citation type="submission" date="2023-10" db="EMBL/GenBank/DDBJ databases">
        <authorList>
            <person name="Rodriguez Cubillos JULIANA M."/>
            <person name="De Vega J."/>
        </authorList>
    </citation>
    <scope>NUCLEOTIDE SEQUENCE</scope>
</reference>
<protein>
    <submittedName>
        <fullName evidence="1">Uncharacterized protein</fullName>
    </submittedName>
</protein>
<dbReference type="EMBL" id="CASHSV030000002">
    <property type="protein sequence ID" value="CAJ2636219.1"/>
    <property type="molecule type" value="Genomic_DNA"/>
</dbReference>